<comment type="subcellular location">
    <subcellularLocation>
        <location evidence="1">Cell membrane</location>
        <topology evidence="1">Multi-pass membrane protein</topology>
    </subcellularLocation>
</comment>
<dbReference type="Proteomes" id="UP000663844">
    <property type="component" value="Unassembled WGS sequence"/>
</dbReference>
<evidence type="ECO:0000256" key="2">
    <source>
        <dbReference type="ARBA" id="ARBA00022475"/>
    </source>
</evidence>
<dbReference type="EMBL" id="CAJOAZ010026442">
    <property type="protein sequence ID" value="CAF4401147.1"/>
    <property type="molecule type" value="Genomic_DNA"/>
</dbReference>
<accession>A0A820P1H8</accession>
<evidence type="ECO:0000256" key="1">
    <source>
        <dbReference type="ARBA" id="ARBA00004651"/>
    </source>
</evidence>
<feature type="non-terminal residue" evidence="3">
    <location>
        <position position="1"/>
    </location>
</feature>
<dbReference type="GO" id="GO:0030007">
    <property type="term" value="P:intracellular potassium ion homeostasis"/>
    <property type="evidence" value="ECO:0007669"/>
    <property type="project" value="TreeGrafter"/>
</dbReference>
<proteinExistence type="predicted"/>
<dbReference type="Gene3D" id="3.40.1110.10">
    <property type="entry name" value="Calcium-transporting ATPase, cytoplasmic domain N"/>
    <property type="match status" value="1"/>
</dbReference>
<feature type="non-terminal residue" evidence="3">
    <location>
        <position position="173"/>
    </location>
</feature>
<dbReference type="GO" id="GO:0036376">
    <property type="term" value="P:sodium ion export across plasma membrane"/>
    <property type="evidence" value="ECO:0007669"/>
    <property type="project" value="TreeGrafter"/>
</dbReference>
<dbReference type="AlphaFoldDB" id="A0A820P1H8"/>
<dbReference type="GO" id="GO:0005886">
    <property type="term" value="C:plasma membrane"/>
    <property type="evidence" value="ECO:0007669"/>
    <property type="project" value="UniProtKB-SubCell"/>
</dbReference>
<keyword evidence="2" id="KW-0472">Membrane</keyword>
<comment type="caution">
    <text evidence="3">The sequence shown here is derived from an EMBL/GenBank/DDBJ whole genome shotgun (WGS) entry which is preliminary data.</text>
</comment>
<dbReference type="GO" id="GO:0000166">
    <property type="term" value="F:nucleotide binding"/>
    <property type="evidence" value="ECO:0007669"/>
    <property type="project" value="InterPro"/>
</dbReference>
<dbReference type="Pfam" id="PF13246">
    <property type="entry name" value="Cation_ATPase"/>
    <property type="match status" value="1"/>
</dbReference>
<dbReference type="GO" id="GO:1902600">
    <property type="term" value="P:proton transmembrane transport"/>
    <property type="evidence" value="ECO:0007669"/>
    <property type="project" value="TreeGrafter"/>
</dbReference>
<dbReference type="GO" id="GO:0006883">
    <property type="term" value="P:intracellular sodium ion homeostasis"/>
    <property type="evidence" value="ECO:0007669"/>
    <property type="project" value="TreeGrafter"/>
</dbReference>
<sequence>PNEASEIQIQAFRDLLLGAALCNNAEKQMVQDAQIGQDVSKMKSELCVVGDAADTALYNLCVDKCYIDIDKVRKVNPRLKALPFNSSNKFMITANEIETLDSSIPQQERTILVLLKGAPDIVIQRCSTYKTNNDDIEPLDNEMKNKLFKRQEELGKSGYRVIAMSQLRFTRQE</sequence>
<name>A0A820P1H8_9BILA</name>
<reference evidence="3" key="1">
    <citation type="submission" date="2021-02" db="EMBL/GenBank/DDBJ databases">
        <authorList>
            <person name="Nowell W R."/>
        </authorList>
    </citation>
    <scope>NUCLEOTIDE SEQUENCE</scope>
</reference>
<dbReference type="PANTHER" id="PTHR43294">
    <property type="entry name" value="SODIUM/POTASSIUM-TRANSPORTING ATPASE SUBUNIT ALPHA"/>
    <property type="match status" value="1"/>
</dbReference>
<keyword evidence="2" id="KW-1003">Cell membrane</keyword>
<dbReference type="InterPro" id="IPR023299">
    <property type="entry name" value="ATPase_P-typ_cyto_dom_N"/>
</dbReference>
<evidence type="ECO:0000313" key="4">
    <source>
        <dbReference type="Proteomes" id="UP000663844"/>
    </source>
</evidence>
<evidence type="ECO:0000313" key="3">
    <source>
        <dbReference type="EMBL" id="CAF4401147.1"/>
    </source>
</evidence>
<dbReference type="GO" id="GO:0005391">
    <property type="term" value="F:P-type sodium:potassium-exchanging transporter activity"/>
    <property type="evidence" value="ECO:0007669"/>
    <property type="project" value="TreeGrafter"/>
</dbReference>
<gene>
    <name evidence="3" type="ORF">OXD698_LOCUS51462</name>
</gene>
<protein>
    <submittedName>
        <fullName evidence="3">Uncharacterized protein</fullName>
    </submittedName>
</protein>
<dbReference type="PANTHER" id="PTHR43294:SF21">
    <property type="entry name" value="CATION TRANSPORTING ATPASE"/>
    <property type="match status" value="1"/>
</dbReference>
<dbReference type="GO" id="GO:1990573">
    <property type="term" value="P:potassium ion import across plasma membrane"/>
    <property type="evidence" value="ECO:0007669"/>
    <property type="project" value="TreeGrafter"/>
</dbReference>
<dbReference type="InterPro" id="IPR050510">
    <property type="entry name" value="Cation_transp_ATPase_P-type"/>
</dbReference>
<organism evidence="3 4">
    <name type="scientific">Adineta steineri</name>
    <dbReference type="NCBI Taxonomy" id="433720"/>
    <lineage>
        <taxon>Eukaryota</taxon>
        <taxon>Metazoa</taxon>
        <taxon>Spiralia</taxon>
        <taxon>Gnathifera</taxon>
        <taxon>Rotifera</taxon>
        <taxon>Eurotatoria</taxon>
        <taxon>Bdelloidea</taxon>
        <taxon>Adinetida</taxon>
        <taxon>Adinetidae</taxon>
        <taxon>Adineta</taxon>
    </lineage>
</organism>
<dbReference type="SUPFAM" id="SSF81660">
    <property type="entry name" value="Metal cation-transporting ATPase, ATP-binding domain N"/>
    <property type="match status" value="1"/>
</dbReference>